<dbReference type="AlphaFoldDB" id="A0ABD4SWH7"/>
<feature type="compositionally biased region" description="Basic residues" evidence="1">
    <location>
        <begin position="1"/>
        <end position="23"/>
    </location>
</feature>
<organism evidence="2 3">
    <name type="scientific">Laribacter hongkongensis</name>
    <dbReference type="NCBI Taxonomy" id="168471"/>
    <lineage>
        <taxon>Bacteria</taxon>
        <taxon>Pseudomonadati</taxon>
        <taxon>Pseudomonadota</taxon>
        <taxon>Betaproteobacteria</taxon>
        <taxon>Neisseriales</taxon>
        <taxon>Aquaspirillaceae</taxon>
        <taxon>Laribacter</taxon>
    </lineage>
</organism>
<evidence type="ECO:0000313" key="2">
    <source>
        <dbReference type="EMBL" id="MCG9027060.1"/>
    </source>
</evidence>
<accession>A0ABD4SWH7</accession>
<evidence type="ECO:0000256" key="1">
    <source>
        <dbReference type="SAM" id="MobiDB-lite"/>
    </source>
</evidence>
<comment type="caution">
    <text evidence="2">The sequence shown here is derived from an EMBL/GenBank/DDBJ whole genome shotgun (WGS) entry which is preliminary data.</text>
</comment>
<sequence>MSRRAIHHEHSRKCSQRKKRRVKRFAEANARRDERRRSQLLHQQPVMAEAANDAAMSGRPGRRRPSFITRLMGYLFAAGFRRGRP</sequence>
<dbReference type="RefSeq" id="WP_239894471.1">
    <property type="nucleotide sequence ID" value="NZ_JAJAXM010000035.1"/>
</dbReference>
<reference evidence="2 3" key="1">
    <citation type="submission" date="2021-10" db="EMBL/GenBank/DDBJ databases">
        <title>Whole-genome sequencing analysis of Laribacter hongkongensis: virulence gene profiles, carbohydrate-active enzyme prediction, and antimicrobial resistance characterization.</title>
        <authorList>
            <person name="Yuan P."/>
            <person name="Zhan Y."/>
            <person name="Chen D."/>
        </authorList>
    </citation>
    <scope>NUCLEOTIDE SEQUENCE [LARGE SCALE GENOMIC DNA]</scope>
    <source>
        <strain evidence="2 3">W67</strain>
    </source>
</reference>
<gene>
    <name evidence="2" type="ORF">LH440_14330</name>
</gene>
<protein>
    <submittedName>
        <fullName evidence="2">Uncharacterized protein</fullName>
    </submittedName>
</protein>
<dbReference type="Proteomes" id="UP001200247">
    <property type="component" value="Unassembled WGS sequence"/>
</dbReference>
<feature type="region of interest" description="Disordered" evidence="1">
    <location>
        <begin position="1"/>
        <end position="64"/>
    </location>
</feature>
<evidence type="ECO:0000313" key="3">
    <source>
        <dbReference type="Proteomes" id="UP001200247"/>
    </source>
</evidence>
<feature type="compositionally biased region" description="Basic and acidic residues" evidence="1">
    <location>
        <begin position="24"/>
        <end position="37"/>
    </location>
</feature>
<name>A0ABD4SWH7_9NEIS</name>
<dbReference type="EMBL" id="JAJAXM010000035">
    <property type="protein sequence ID" value="MCG9027060.1"/>
    <property type="molecule type" value="Genomic_DNA"/>
</dbReference>
<proteinExistence type="predicted"/>